<name>A0A1Y5NHI2_9BACT</name>
<dbReference type="EMBL" id="NDYQ01000008">
    <property type="protein sequence ID" value="OUT17292.1"/>
    <property type="molecule type" value="Genomic_DNA"/>
</dbReference>
<gene>
    <name evidence="2" type="ORF">B9N60_05865</name>
</gene>
<protein>
    <submittedName>
        <fullName evidence="2">Uncharacterized protein</fullName>
    </submittedName>
</protein>
<keyword evidence="1" id="KW-1133">Transmembrane helix</keyword>
<evidence type="ECO:0000313" key="2">
    <source>
        <dbReference type="EMBL" id="OUT17292.1"/>
    </source>
</evidence>
<proteinExistence type="predicted"/>
<dbReference type="AlphaFoldDB" id="A0A1Y5NHI2"/>
<sequence length="199" mass="23615">MVVKTILFWLFTEIQSKELGFVAIKCSAVLENLINFSKLKFLIALLCLFCCLDISITNKFDYFVYSLAYLIIEISLPLFILYIFIDKNSILKDINTLKIDLTPHLMIILSGCFLIFIYIYAKEYFLYFLLITLILFFAFVIRSINFILFHIPICAKFFSDFIEMFVYRGFKFDVLIYPFLLILMIFLYDKANKNLTQKR</sequence>
<reference evidence="2 3" key="1">
    <citation type="submission" date="2017-04" db="EMBL/GenBank/DDBJ databases">
        <title>Complete genome of Campylobacter concisus ATCC 33237T and draft genomes for an additional eight well characterized C. concisus strains.</title>
        <authorList>
            <person name="Cornelius A.J."/>
            <person name="Miller W.G."/>
            <person name="Lastovica A.J."/>
            <person name="On S.L."/>
            <person name="French N.P."/>
            <person name="Vandenberg O."/>
            <person name="Biggs P.J."/>
        </authorList>
    </citation>
    <scope>NUCLEOTIDE SEQUENCE [LARGE SCALE GENOMIC DNA]</scope>
    <source>
        <strain evidence="2 3">Lasto127.99</strain>
    </source>
</reference>
<evidence type="ECO:0000256" key="1">
    <source>
        <dbReference type="SAM" id="Phobius"/>
    </source>
</evidence>
<keyword evidence="1" id="KW-0812">Transmembrane</keyword>
<feature type="transmembrane region" description="Helical" evidence="1">
    <location>
        <begin position="105"/>
        <end position="121"/>
    </location>
</feature>
<comment type="caution">
    <text evidence="2">The sequence shown here is derived from an EMBL/GenBank/DDBJ whole genome shotgun (WGS) entry which is preliminary data.</text>
</comment>
<organism evidence="2 3">
    <name type="scientific">Campylobacter concisus</name>
    <dbReference type="NCBI Taxonomy" id="199"/>
    <lineage>
        <taxon>Bacteria</taxon>
        <taxon>Pseudomonadati</taxon>
        <taxon>Campylobacterota</taxon>
        <taxon>Epsilonproteobacteria</taxon>
        <taxon>Campylobacterales</taxon>
        <taxon>Campylobacteraceae</taxon>
        <taxon>Campylobacter</taxon>
    </lineage>
</organism>
<dbReference type="Proteomes" id="UP000195893">
    <property type="component" value="Unassembled WGS sequence"/>
</dbReference>
<accession>A0A1Y5NHI2</accession>
<feature type="transmembrane region" description="Helical" evidence="1">
    <location>
        <begin position="170"/>
        <end position="188"/>
    </location>
</feature>
<feature type="transmembrane region" description="Helical" evidence="1">
    <location>
        <begin position="62"/>
        <end position="85"/>
    </location>
</feature>
<keyword evidence="1" id="KW-0472">Membrane</keyword>
<feature type="transmembrane region" description="Helical" evidence="1">
    <location>
        <begin position="127"/>
        <end position="149"/>
    </location>
</feature>
<evidence type="ECO:0000313" key="3">
    <source>
        <dbReference type="Proteomes" id="UP000195893"/>
    </source>
</evidence>
<feature type="transmembrane region" description="Helical" evidence="1">
    <location>
        <begin position="39"/>
        <end position="56"/>
    </location>
</feature>